<dbReference type="RefSeq" id="WP_076448417.1">
    <property type="nucleotide sequence ID" value="NZ_FTOQ01000007.1"/>
</dbReference>
<keyword evidence="4" id="KW-0804">Transcription</keyword>
<evidence type="ECO:0000313" key="7">
    <source>
        <dbReference type="Proteomes" id="UP000186684"/>
    </source>
</evidence>
<comment type="similarity">
    <text evidence="1">Belongs to the LysR transcriptional regulatory family.</text>
</comment>
<evidence type="ECO:0000256" key="2">
    <source>
        <dbReference type="ARBA" id="ARBA00023015"/>
    </source>
</evidence>
<organism evidence="6 7">
    <name type="scientific">Roseivivax lentus</name>
    <dbReference type="NCBI Taxonomy" id="633194"/>
    <lineage>
        <taxon>Bacteria</taxon>
        <taxon>Pseudomonadati</taxon>
        <taxon>Pseudomonadota</taxon>
        <taxon>Alphaproteobacteria</taxon>
        <taxon>Rhodobacterales</taxon>
        <taxon>Roseobacteraceae</taxon>
        <taxon>Roseivivax</taxon>
    </lineage>
</organism>
<dbReference type="Pfam" id="PF00126">
    <property type="entry name" value="HTH_1"/>
    <property type="match status" value="1"/>
</dbReference>
<gene>
    <name evidence="6" type="ORF">SAMN05421759_10776</name>
</gene>
<sequence length="298" mass="32036">MLNLHHLRLFRAVARDGTLTGAARGLNLSQSAVSTQIKTLEAALGHALFERRGRGLVLTEAGRIALDHAEAIFRTADDLTATLRETRAARRPLRVGALATLSRNFQIEFLRPLIQRPDVEVILRSGPQSALLSGLEALSLDVVLTNLAPARDAASAYLVQRLDAQPVSLIGTPARLAHAPDTLERMLATMPLILPTPETALRAAFDALIARLGIAPQIAAEADDMAMLRLLAREDAGLAVIPPIVVRDELGSGLLAEAMRLSDMEETFYAVTLQRRFPNPLVAELLGAAPQPSRGSPT</sequence>
<dbReference type="GO" id="GO:0000976">
    <property type="term" value="F:transcription cis-regulatory region binding"/>
    <property type="evidence" value="ECO:0007669"/>
    <property type="project" value="TreeGrafter"/>
</dbReference>
<dbReference type="InterPro" id="IPR036390">
    <property type="entry name" value="WH_DNA-bd_sf"/>
</dbReference>
<reference evidence="7" key="1">
    <citation type="submission" date="2017-01" db="EMBL/GenBank/DDBJ databases">
        <authorList>
            <person name="Varghese N."/>
            <person name="Submissions S."/>
        </authorList>
    </citation>
    <scope>NUCLEOTIDE SEQUENCE [LARGE SCALE GENOMIC DNA]</scope>
    <source>
        <strain evidence="7">DSM 29430</strain>
    </source>
</reference>
<dbReference type="PROSITE" id="PS50931">
    <property type="entry name" value="HTH_LYSR"/>
    <property type="match status" value="1"/>
</dbReference>
<evidence type="ECO:0000313" key="6">
    <source>
        <dbReference type="EMBL" id="SIS94691.1"/>
    </source>
</evidence>
<dbReference type="SUPFAM" id="SSF46785">
    <property type="entry name" value="Winged helix' DNA-binding domain"/>
    <property type="match status" value="1"/>
</dbReference>
<dbReference type="Gene3D" id="1.10.10.10">
    <property type="entry name" value="Winged helix-like DNA-binding domain superfamily/Winged helix DNA-binding domain"/>
    <property type="match status" value="1"/>
</dbReference>
<dbReference type="FunFam" id="1.10.10.10:FF:000001">
    <property type="entry name" value="LysR family transcriptional regulator"/>
    <property type="match status" value="1"/>
</dbReference>
<dbReference type="Gene3D" id="3.40.190.290">
    <property type="match status" value="1"/>
</dbReference>
<dbReference type="OrthoDB" id="464481at2"/>
<dbReference type="PANTHER" id="PTHR30126">
    <property type="entry name" value="HTH-TYPE TRANSCRIPTIONAL REGULATOR"/>
    <property type="match status" value="1"/>
</dbReference>
<accession>A0A1N7N929</accession>
<keyword evidence="7" id="KW-1185">Reference proteome</keyword>
<evidence type="ECO:0000256" key="3">
    <source>
        <dbReference type="ARBA" id="ARBA00023125"/>
    </source>
</evidence>
<proteinExistence type="inferred from homology"/>
<keyword evidence="3" id="KW-0238">DNA-binding</keyword>
<dbReference type="Pfam" id="PF03466">
    <property type="entry name" value="LysR_substrate"/>
    <property type="match status" value="1"/>
</dbReference>
<dbReference type="InterPro" id="IPR000847">
    <property type="entry name" value="LysR_HTH_N"/>
</dbReference>
<dbReference type="SUPFAM" id="SSF53850">
    <property type="entry name" value="Periplasmic binding protein-like II"/>
    <property type="match status" value="1"/>
</dbReference>
<dbReference type="InterPro" id="IPR036388">
    <property type="entry name" value="WH-like_DNA-bd_sf"/>
</dbReference>
<dbReference type="CDD" id="cd05466">
    <property type="entry name" value="PBP2_LTTR_substrate"/>
    <property type="match status" value="1"/>
</dbReference>
<dbReference type="PANTHER" id="PTHR30126:SF98">
    <property type="entry name" value="HTH-TYPE TRANSCRIPTIONAL ACTIVATOR BAUR"/>
    <property type="match status" value="1"/>
</dbReference>
<dbReference type="AlphaFoldDB" id="A0A1N7N929"/>
<dbReference type="InterPro" id="IPR005119">
    <property type="entry name" value="LysR_subst-bd"/>
</dbReference>
<feature type="domain" description="HTH lysR-type" evidence="5">
    <location>
        <begin position="2"/>
        <end position="59"/>
    </location>
</feature>
<evidence type="ECO:0000256" key="1">
    <source>
        <dbReference type="ARBA" id="ARBA00009437"/>
    </source>
</evidence>
<dbReference type="PRINTS" id="PR00039">
    <property type="entry name" value="HTHLYSR"/>
</dbReference>
<keyword evidence="2" id="KW-0805">Transcription regulation</keyword>
<protein>
    <submittedName>
        <fullName evidence="6">Transcriptional regulator, LysR family</fullName>
    </submittedName>
</protein>
<dbReference type="STRING" id="633194.SAMN05421759_10776"/>
<dbReference type="EMBL" id="FTOQ01000007">
    <property type="protein sequence ID" value="SIS94691.1"/>
    <property type="molecule type" value="Genomic_DNA"/>
</dbReference>
<name>A0A1N7N929_9RHOB</name>
<evidence type="ECO:0000256" key="4">
    <source>
        <dbReference type="ARBA" id="ARBA00023163"/>
    </source>
</evidence>
<evidence type="ECO:0000259" key="5">
    <source>
        <dbReference type="PROSITE" id="PS50931"/>
    </source>
</evidence>
<dbReference type="Proteomes" id="UP000186684">
    <property type="component" value="Unassembled WGS sequence"/>
</dbReference>
<dbReference type="GO" id="GO:0003700">
    <property type="term" value="F:DNA-binding transcription factor activity"/>
    <property type="evidence" value="ECO:0007669"/>
    <property type="project" value="InterPro"/>
</dbReference>